<dbReference type="OMA" id="FYDRPCG"/>
<gene>
    <name evidence="9" type="ORF">AND_004226</name>
</gene>
<protein>
    <recommendedName>
        <fullName evidence="8">Selenoprotein P N-terminal domain-containing protein</fullName>
    </recommendedName>
</protein>
<dbReference type="InterPro" id="IPR037941">
    <property type="entry name" value="SeP"/>
</dbReference>
<evidence type="ECO:0000256" key="6">
    <source>
        <dbReference type="SAM" id="MobiDB-lite"/>
    </source>
</evidence>
<feature type="chain" id="PRO_5010155462" description="Selenoprotein P N-terminal domain-containing protein" evidence="7">
    <location>
        <begin position="26"/>
        <end position="502"/>
    </location>
</feature>
<evidence type="ECO:0000256" key="7">
    <source>
        <dbReference type="SAM" id="SignalP"/>
    </source>
</evidence>
<name>W5JI27_ANODA</name>
<evidence type="ECO:0000256" key="3">
    <source>
        <dbReference type="ARBA" id="ARBA00022729"/>
    </source>
</evidence>
<evidence type="ECO:0000313" key="10">
    <source>
        <dbReference type="EnsemblMetazoa" id="ADAC004226-PA"/>
    </source>
</evidence>
<comment type="subcellular location">
    <subcellularLocation>
        <location evidence="1">Secreted</location>
    </subcellularLocation>
</comment>
<keyword evidence="11" id="KW-1185">Reference proteome</keyword>
<feature type="domain" description="Selenoprotein P N-terminal" evidence="8">
    <location>
        <begin position="171"/>
        <end position="231"/>
    </location>
</feature>
<dbReference type="HOGENOM" id="CLU_543176_0_0_1"/>
<proteinExistence type="predicted"/>
<organism evidence="9">
    <name type="scientific">Anopheles darlingi</name>
    <name type="common">Mosquito</name>
    <dbReference type="NCBI Taxonomy" id="43151"/>
    <lineage>
        <taxon>Eukaryota</taxon>
        <taxon>Metazoa</taxon>
        <taxon>Ecdysozoa</taxon>
        <taxon>Arthropoda</taxon>
        <taxon>Hexapoda</taxon>
        <taxon>Insecta</taxon>
        <taxon>Pterygota</taxon>
        <taxon>Neoptera</taxon>
        <taxon>Endopterygota</taxon>
        <taxon>Diptera</taxon>
        <taxon>Nematocera</taxon>
        <taxon>Culicoidea</taxon>
        <taxon>Culicidae</taxon>
        <taxon>Anophelinae</taxon>
        <taxon>Anopheles</taxon>
    </lineage>
</organism>
<reference evidence="10" key="4">
    <citation type="submission" date="2015-06" db="UniProtKB">
        <authorList>
            <consortium name="EnsemblMetazoa"/>
        </authorList>
    </citation>
    <scope>IDENTIFICATION</scope>
</reference>
<dbReference type="PANTHER" id="PTHR10105:SF2">
    <property type="entry name" value="AGAP003297-PA"/>
    <property type="match status" value="1"/>
</dbReference>
<evidence type="ECO:0000256" key="2">
    <source>
        <dbReference type="ARBA" id="ARBA00022525"/>
    </source>
</evidence>
<evidence type="ECO:0000259" key="8">
    <source>
        <dbReference type="Pfam" id="PF04592"/>
    </source>
</evidence>
<dbReference type="GO" id="GO:0001887">
    <property type="term" value="P:selenium compound metabolic process"/>
    <property type="evidence" value="ECO:0007669"/>
    <property type="project" value="TreeGrafter"/>
</dbReference>
<evidence type="ECO:0000256" key="5">
    <source>
        <dbReference type="ARBA" id="ARBA00023180"/>
    </source>
</evidence>
<dbReference type="PANTHER" id="PTHR10105">
    <property type="entry name" value="SELENOPROTEIN P"/>
    <property type="match status" value="1"/>
</dbReference>
<dbReference type="EMBL" id="ADMH02001124">
    <property type="protein sequence ID" value="ETN64042.1"/>
    <property type="molecule type" value="Genomic_DNA"/>
</dbReference>
<evidence type="ECO:0000256" key="4">
    <source>
        <dbReference type="ARBA" id="ARBA00022933"/>
    </source>
</evidence>
<dbReference type="Pfam" id="PF04592">
    <property type="entry name" value="SelP_N"/>
    <property type="match status" value="1"/>
</dbReference>
<dbReference type="eggNOG" id="ENOG502RY36">
    <property type="taxonomic scope" value="Eukaryota"/>
</dbReference>
<dbReference type="AlphaFoldDB" id="W5JI27"/>
<dbReference type="EnsemblMetazoa" id="ADAC004226-RA">
    <property type="protein sequence ID" value="ADAC004226-PA"/>
    <property type="gene ID" value="ADAC004226"/>
</dbReference>
<dbReference type="VEuPathDB" id="VectorBase:ADAR2_010213"/>
<accession>W5JI27</accession>
<keyword evidence="2" id="KW-0964">Secreted</keyword>
<reference evidence="9 11" key="1">
    <citation type="journal article" date="2010" name="BMC Genomics">
        <title>Combination of measures distinguishes pre-miRNAs from other stem-loops in the genome of the newly sequenced Anopheles darlingi.</title>
        <authorList>
            <person name="Mendes N.D."/>
            <person name="Freitas A.T."/>
            <person name="Vasconcelos A.T."/>
            <person name="Sagot M.F."/>
        </authorList>
    </citation>
    <scope>NUCLEOTIDE SEQUENCE</scope>
</reference>
<dbReference type="Proteomes" id="UP000000673">
    <property type="component" value="Unassembled WGS sequence"/>
</dbReference>
<reference evidence="9" key="2">
    <citation type="submission" date="2010-05" db="EMBL/GenBank/DDBJ databases">
        <authorList>
            <person name="Almeida L.G."/>
            <person name="Nicolas M.F."/>
            <person name="Souza R.C."/>
            <person name="Vasconcelos A.T.R."/>
        </authorList>
    </citation>
    <scope>NUCLEOTIDE SEQUENCE</scope>
</reference>
<dbReference type="STRING" id="43151.W5JI27"/>
<reference evidence="9" key="3">
    <citation type="journal article" date="2013" name="Nucleic Acids Res.">
        <title>The genome of Anopheles darlingi, the main neotropical malaria vector.</title>
        <authorList>
            <person name="Marinotti O."/>
            <person name="Cerqueira G.C."/>
            <person name="de Almeida L.G."/>
            <person name="Ferro M.I."/>
            <person name="Loreto E.L."/>
            <person name="Zaha A."/>
            <person name="Teixeira S.M."/>
            <person name="Wespiser A.R."/>
            <person name="Almeida E Silva A."/>
            <person name="Schlindwein A.D."/>
            <person name="Pacheco A.C."/>
            <person name="Silva A.L."/>
            <person name="Graveley B.R."/>
            <person name="Walenz B.P."/>
            <person name="Lima Bde A."/>
            <person name="Ribeiro C.A."/>
            <person name="Nunes-Silva C.G."/>
            <person name="de Carvalho C.R."/>
            <person name="Soares C.M."/>
            <person name="de Menezes C.B."/>
            <person name="Matiolli C."/>
            <person name="Caffrey D."/>
            <person name="Araujo D.A."/>
            <person name="de Oliveira D.M."/>
            <person name="Golenbock D."/>
            <person name="Grisard E.C."/>
            <person name="Fantinatti-Garboggini F."/>
            <person name="de Carvalho F.M."/>
            <person name="Barcellos F.G."/>
            <person name="Prosdocimi F."/>
            <person name="May G."/>
            <person name="Azevedo Junior G.M."/>
            <person name="Guimaraes G.M."/>
            <person name="Goldman G.H."/>
            <person name="Padilha I.Q."/>
            <person name="Batista Jda S."/>
            <person name="Ferro J.A."/>
            <person name="Ribeiro J.M."/>
            <person name="Fietto J.L."/>
            <person name="Dabbas K.M."/>
            <person name="Cerdeira L."/>
            <person name="Agnez-Lima L.F."/>
            <person name="Brocchi M."/>
            <person name="de Carvalho M.O."/>
            <person name="Teixeira Mde M."/>
            <person name="Diniz Maia Mde M."/>
            <person name="Goldman M.H."/>
            <person name="Cruz Schneider M.P."/>
            <person name="Felipe M.S."/>
            <person name="Hungria M."/>
            <person name="Nicolas M.F."/>
            <person name="Pereira M."/>
            <person name="Montes M.A."/>
            <person name="Cantao M.E."/>
            <person name="Vincentz M."/>
            <person name="Rafael M.S."/>
            <person name="Silverman N."/>
            <person name="Stoco P.H."/>
            <person name="Souza R.C."/>
            <person name="Vicentini R."/>
            <person name="Gazzinelli R.T."/>
            <person name="Neves Rde O."/>
            <person name="Silva R."/>
            <person name="Astolfi-Filho S."/>
            <person name="Maciel T.E."/>
            <person name="Urmenyi T.P."/>
            <person name="Tadei W.P."/>
            <person name="Camargo E.P."/>
            <person name="de Vasconcelos A.T."/>
        </authorList>
    </citation>
    <scope>NUCLEOTIDE SEQUENCE</scope>
</reference>
<dbReference type="GO" id="GO:0008430">
    <property type="term" value="F:selenium binding"/>
    <property type="evidence" value="ECO:0007669"/>
    <property type="project" value="InterPro"/>
</dbReference>
<dbReference type="GO" id="GO:0005576">
    <property type="term" value="C:extracellular region"/>
    <property type="evidence" value="ECO:0007669"/>
    <property type="project" value="UniProtKB-SubCell"/>
</dbReference>
<evidence type="ECO:0000313" key="9">
    <source>
        <dbReference type="EMBL" id="ETN64042.1"/>
    </source>
</evidence>
<feature type="region of interest" description="Disordered" evidence="6">
    <location>
        <begin position="260"/>
        <end position="293"/>
    </location>
</feature>
<evidence type="ECO:0000256" key="1">
    <source>
        <dbReference type="ARBA" id="ARBA00004613"/>
    </source>
</evidence>
<feature type="signal peptide" evidence="7">
    <location>
        <begin position="1"/>
        <end position="25"/>
    </location>
</feature>
<keyword evidence="5" id="KW-0325">Glycoprotein</keyword>
<dbReference type="InterPro" id="IPR007671">
    <property type="entry name" value="Selenoprotein-P_N"/>
</dbReference>
<dbReference type="VEuPathDB" id="VectorBase:ADAC004226"/>
<sequence>MELMPGIVYRMLLVFVVCCIGVITGQEMTITEDLETCSLLDQGKLNVLFDGAADEFQGKVTVLYNVAPPKPEQTPHIFVNRDPIHYHKIDYREQIDLYYNLYQRFDSQQLFRNGVRFLLAASLHRVPYELKQYNFTEFYATVRGLADERNLTVYPNPLTENGTFALLGLREFQVYVIDRCSRVSYIIEPPWSLIQFSYVKAAVLSTFYDRPCGKCEFENYINSTISDEDRNPSPGAKDATAGCINGHGPSCTEMFEESIENAEEDEGGMQDSEEDDEDSYSYTRTKDESDPFANLTVTGPELVLPLRVILPVMHIHVETGSEESEETNENKTEAAKYRLYQYVVYRWNDSSNHRDHPNDQVENVELEEVSLVKNAISDALPESNETESNHIRVGGTEWPVGQLREILNTSSILYQPQQQRVFERLRRYNLTAQQQYDEVAEVSVANRYAAWLRRRTPAKPEQQRNNRRSQLKRHYARLLPWLNWSFGKALPPGSGANVKVRN</sequence>
<evidence type="ECO:0000313" key="11">
    <source>
        <dbReference type="Proteomes" id="UP000000673"/>
    </source>
</evidence>
<keyword evidence="3 7" id="KW-0732">Signal</keyword>
<feature type="compositionally biased region" description="Acidic residues" evidence="6">
    <location>
        <begin position="260"/>
        <end position="279"/>
    </location>
</feature>
<keyword evidence="4" id="KW-0712">Selenocysteine</keyword>